<name>A0AA41W6T8_9GAMM</name>
<evidence type="ECO:0000256" key="8">
    <source>
        <dbReference type="SAM" id="MobiDB-lite"/>
    </source>
</evidence>
<evidence type="ECO:0000256" key="1">
    <source>
        <dbReference type="ARBA" id="ARBA00004429"/>
    </source>
</evidence>
<evidence type="ECO:0000256" key="6">
    <source>
        <dbReference type="ARBA" id="ARBA00022989"/>
    </source>
</evidence>
<dbReference type="PANTHER" id="PTHR39342:SF1">
    <property type="entry name" value="UPF0283 MEMBRANE PROTEIN YCJF"/>
    <property type="match status" value="1"/>
</dbReference>
<keyword evidence="11" id="KW-1185">Reference proteome</keyword>
<keyword evidence="5 9" id="KW-0812">Transmembrane</keyword>
<comment type="subcellular location">
    <subcellularLocation>
        <location evidence="1">Cell inner membrane</location>
        <topology evidence="1">Multi-pass membrane protein</topology>
    </subcellularLocation>
</comment>
<evidence type="ECO:0000256" key="5">
    <source>
        <dbReference type="ARBA" id="ARBA00022692"/>
    </source>
</evidence>
<comment type="caution">
    <text evidence="10">The sequence shown here is derived from an EMBL/GenBank/DDBJ whole genome shotgun (WGS) entry which is preliminary data.</text>
</comment>
<keyword evidence="3" id="KW-1003">Cell membrane</keyword>
<feature type="region of interest" description="Disordered" evidence="8">
    <location>
        <begin position="1"/>
        <end position="35"/>
    </location>
</feature>
<sequence length="377" mass="42120">MKQVGDHHQQQALFGEEPDFLEPKDSVKPEVTEEQPVAEELCFDDEEPQILHHQELHDADDWDEVELSAATDEWSESSEKEVSEILRPPAKHRWWLKLTAAIALLLITIEGLTLANQAWQEQSLVSALYGLLFLLVVGGIVTLVLQESRKLSILHRTEKQQLTSRKIAEGEECDDIVLYCKSILPGSIQPQVKEATLLWQSMIDDTHTDAEVLRLYQDVVLVECDKKAKEVVTKWSSQAAALVALSPLAALDMLLIAWRNIRMIEEVASCYGMELGILARIRLLRLVMYNLVYAGVSEMTIDLGMQSIGADLMGKVSARAAQGFGAGLLSARLGLKSMQLCRPGIYSDASQQPKMSDIATQLRITVIELFKTNLTKK</sequence>
<proteinExistence type="inferred from homology"/>
<dbReference type="PANTHER" id="PTHR39342">
    <property type="entry name" value="UPF0283 MEMBRANE PROTEIN YCJF"/>
    <property type="match status" value="1"/>
</dbReference>
<evidence type="ECO:0000313" key="10">
    <source>
        <dbReference type="EMBL" id="MCM2680015.1"/>
    </source>
</evidence>
<reference evidence="10 11" key="1">
    <citation type="journal article" date="2013" name="Antonie Van Leeuwenhoek">
        <title>Echinimonas agarilytica gen. nov., sp. nov., a new gammaproteobacterium isolated from the sea urchin Strongylocentrotus intermedius.</title>
        <authorList>
            <person name="Nedashkovskaya O.I."/>
            <person name="Stenkova A.M."/>
            <person name="Zhukova N.V."/>
            <person name="Van Trappen S."/>
            <person name="Lee J.S."/>
            <person name="Kim S.B."/>
        </authorList>
    </citation>
    <scope>NUCLEOTIDE SEQUENCE [LARGE SCALE GENOMIC DNA]</scope>
    <source>
        <strain evidence="10 11">KMM 6351</strain>
    </source>
</reference>
<protein>
    <submittedName>
        <fullName evidence="10">TIGR01620 family protein</fullName>
    </submittedName>
</protein>
<keyword evidence="6 9" id="KW-1133">Transmembrane helix</keyword>
<dbReference type="GO" id="GO:0005886">
    <property type="term" value="C:plasma membrane"/>
    <property type="evidence" value="ECO:0007669"/>
    <property type="project" value="UniProtKB-SubCell"/>
</dbReference>
<dbReference type="InterPro" id="IPR006507">
    <property type="entry name" value="UPF0283"/>
</dbReference>
<keyword evidence="7 9" id="KW-0472">Membrane</keyword>
<evidence type="ECO:0000256" key="7">
    <source>
        <dbReference type="ARBA" id="ARBA00023136"/>
    </source>
</evidence>
<accession>A0AA41W6T8</accession>
<dbReference type="AlphaFoldDB" id="A0AA41W6T8"/>
<feature type="transmembrane region" description="Helical" evidence="9">
    <location>
        <begin position="127"/>
        <end position="145"/>
    </location>
</feature>
<keyword evidence="4" id="KW-0997">Cell inner membrane</keyword>
<gene>
    <name evidence="10" type="ORF">NAF29_10090</name>
</gene>
<dbReference type="NCBIfam" id="TIGR01620">
    <property type="entry name" value="hyp_HI0043"/>
    <property type="match status" value="1"/>
</dbReference>
<evidence type="ECO:0000256" key="2">
    <source>
        <dbReference type="ARBA" id="ARBA00008255"/>
    </source>
</evidence>
<dbReference type="InterPro" id="IPR021147">
    <property type="entry name" value="DUF697"/>
</dbReference>
<comment type="similarity">
    <text evidence="2">Belongs to the UPF0283 family.</text>
</comment>
<evidence type="ECO:0000256" key="3">
    <source>
        <dbReference type="ARBA" id="ARBA00022475"/>
    </source>
</evidence>
<feature type="transmembrane region" description="Helical" evidence="9">
    <location>
        <begin position="94"/>
        <end position="115"/>
    </location>
</feature>
<dbReference type="Proteomes" id="UP001165393">
    <property type="component" value="Unassembled WGS sequence"/>
</dbReference>
<evidence type="ECO:0000256" key="4">
    <source>
        <dbReference type="ARBA" id="ARBA00022519"/>
    </source>
</evidence>
<dbReference type="EMBL" id="JAMQGP010000004">
    <property type="protein sequence ID" value="MCM2680015.1"/>
    <property type="molecule type" value="Genomic_DNA"/>
</dbReference>
<evidence type="ECO:0000256" key="9">
    <source>
        <dbReference type="SAM" id="Phobius"/>
    </source>
</evidence>
<evidence type="ECO:0000313" key="11">
    <source>
        <dbReference type="Proteomes" id="UP001165393"/>
    </source>
</evidence>
<feature type="compositionally biased region" description="Basic and acidic residues" evidence="8">
    <location>
        <begin position="21"/>
        <end position="31"/>
    </location>
</feature>
<organism evidence="10 11">
    <name type="scientific">Echinimonas agarilytica</name>
    <dbReference type="NCBI Taxonomy" id="1215918"/>
    <lineage>
        <taxon>Bacteria</taxon>
        <taxon>Pseudomonadati</taxon>
        <taxon>Pseudomonadota</taxon>
        <taxon>Gammaproteobacteria</taxon>
        <taxon>Alteromonadales</taxon>
        <taxon>Echinimonadaceae</taxon>
        <taxon>Echinimonas</taxon>
    </lineage>
</organism>
<dbReference type="RefSeq" id="WP_251261443.1">
    <property type="nucleotide sequence ID" value="NZ_JAMQGP010000004.1"/>
</dbReference>
<dbReference type="Pfam" id="PF05128">
    <property type="entry name" value="DUF697"/>
    <property type="match status" value="1"/>
</dbReference>